<dbReference type="STRING" id="144197.ENSSPAP00000009471"/>
<dbReference type="CDD" id="cd23158">
    <property type="entry name" value="Prefoldin_UXT"/>
    <property type="match status" value="1"/>
</dbReference>
<name>A0A3B4ZP14_9TELE</name>
<dbReference type="RefSeq" id="XP_008291284.1">
    <property type="nucleotide sequence ID" value="XM_008293062.1"/>
</dbReference>
<dbReference type="AlphaFoldDB" id="A0A3B4ZP14"/>
<gene>
    <name evidence="6" type="primary">uxt</name>
</gene>
<organism evidence="4">
    <name type="scientific">Stegastes partitus</name>
    <name type="common">bicolor damselfish</name>
    <dbReference type="NCBI Taxonomy" id="144197"/>
    <lineage>
        <taxon>Eukaryota</taxon>
        <taxon>Metazoa</taxon>
        <taxon>Chordata</taxon>
        <taxon>Craniata</taxon>
        <taxon>Vertebrata</taxon>
        <taxon>Euteleostomi</taxon>
        <taxon>Actinopterygii</taxon>
        <taxon>Neopterygii</taxon>
        <taxon>Teleostei</taxon>
        <taxon>Neoteleostei</taxon>
        <taxon>Acanthomorphata</taxon>
        <taxon>Ovalentaria</taxon>
        <taxon>Pomacentridae</taxon>
        <taxon>Stegastes</taxon>
    </lineage>
</organism>
<dbReference type="Ensembl" id="ENSSPAT00000009637.1">
    <property type="protein sequence ID" value="ENSSPAP00000009471.1"/>
    <property type="gene ID" value="ENSSPAG00000007203.1"/>
</dbReference>
<dbReference type="CTD" id="8409"/>
<evidence type="ECO:0000256" key="1">
    <source>
        <dbReference type="ARBA" id="ARBA00007666"/>
    </source>
</evidence>
<dbReference type="InterPro" id="IPR003994">
    <property type="entry name" value="UXT"/>
</dbReference>
<dbReference type="GO" id="GO:0000122">
    <property type="term" value="P:negative regulation of transcription by RNA polymerase II"/>
    <property type="evidence" value="ECO:0007669"/>
    <property type="project" value="InterPro"/>
</dbReference>
<dbReference type="InterPro" id="IPR004127">
    <property type="entry name" value="Prefoldin_subunit_alpha"/>
</dbReference>
<dbReference type="GeneTree" id="ENSGT00390000018078"/>
<reference evidence="4" key="1">
    <citation type="submission" date="2023-09" db="UniProtKB">
        <authorList>
            <consortium name="Ensembl"/>
        </authorList>
    </citation>
    <scope>IDENTIFICATION</scope>
</reference>
<dbReference type="InterPro" id="IPR009053">
    <property type="entry name" value="Prefoldin"/>
</dbReference>
<dbReference type="SUPFAM" id="SSF46579">
    <property type="entry name" value="Prefoldin"/>
    <property type="match status" value="1"/>
</dbReference>
<dbReference type="Gene3D" id="1.10.287.370">
    <property type="match status" value="1"/>
</dbReference>
<proteinExistence type="inferred from homology"/>
<reference evidence="6" key="2">
    <citation type="submission" date="2025-04" db="UniProtKB">
        <authorList>
            <consortium name="RefSeq"/>
        </authorList>
    </citation>
    <scope>IDENTIFICATION</scope>
</reference>
<dbReference type="GeneID" id="103365589"/>
<keyword evidence="5" id="KW-1185">Reference proteome</keyword>
<dbReference type="PANTHER" id="PTHR13345">
    <property type="entry name" value="MEDIATOR OF RNA POLYMERASE II TRANSCRIPTION SUBUNIT 10"/>
    <property type="match status" value="1"/>
</dbReference>
<dbReference type="OrthoDB" id="433124at2759"/>
<dbReference type="FunFam" id="1.10.287.370:FF:000007">
    <property type="entry name" value="UXT isoform 1"/>
    <property type="match status" value="1"/>
</dbReference>
<dbReference type="PANTHER" id="PTHR13345:SF9">
    <property type="entry name" value="PROTEIN UXT"/>
    <property type="match status" value="1"/>
</dbReference>
<protein>
    <recommendedName>
        <fullName evidence="2">Protein UXT</fullName>
    </recommendedName>
    <alternativeName>
        <fullName evidence="3">Ubiquitously expressed transcript protein</fullName>
    </alternativeName>
</protein>
<evidence type="ECO:0000313" key="4">
    <source>
        <dbReference type="Ensembl" id="ENSSPAP00000009471.1"/>
    </source>
</evidence>
<sequence>MSPPADANANANVGQKVVQYENFINEVLKRDLQKVLEQRDGVYEKISQYLQLKNTVQSLQEAESQQLKTDVDLGCNFYVQAEVDDSSRIFVAVGFGFFVEMTHDEALRFIDKKTSQLTAFTEQLTKDSAKIKANIRMVLEGLRELQGLSDPPDETGRDVF</sequence>
<dbReference type="GO" id="GO:0000785">
    <property type="term" value="C:chromatin"/>
    <property type="evidence" value="ECO:0007669"/>
    <property type="project" value="Ensembl"/>
</dbReference>
<evidence type="ECO:0000256" key="2">
    <source>
        <dbReference type="ARBA" id="ARBA00070776"/>
    </source>
</evidence>
<dbReference type="GO" id="GO:0045746">
    <property type="term" value="P:negative regulation of Notch signaling pathway"/>
    <property type="evidence" value="ECO:0007669"/>
    <property type="project" value="Ensembl"/>
</dbReference>
<comment type="similarity">
    <text evidence="1">Belongs to the UXT family.</text>
</comment>
<dbReference type="PRINTS" id="PR01502">
    <property type="entry name" value="UXTPROTEIN"/>
</dbReference>
<dbReference type="GO" id="GO:0016592">
    <property type="term" value="C:mediator complex"/>
    <property type="evidence" value="ECO:0007669"/>
    <property type="project" value="TreeGrafter"/>
</dbReference>
<dbReference type="Proteomes" id="UP000694891">
    <property type="component" value="Unplaced"/>
</dbReference>
<dbReference type="GO" id="GO:0045944">
    <property type="term" value="P:positive regulation of transcription by RNA polymerase II"/>
    <property type="evidence" value="ECO:0007669"/>
    <property type="project" value="TreeGrafter"/>
</dbReference>
<dbReference type="NCBIfam" id="TIGR00293">
    <property type="entry name" value="prefoldin subunit alpha"/>
    <property type="match status" value="1"/>
</dbReference>
<dbReference type="GO" id="GO:0001525">
    <property type="term" value="P:angiogenesis"/>
    <property type="evidence" value="ECO:0007669"/>
    <property type="project" value="Ensembl"/>
</dbReference>
<accession>A0A3B4ZP14</accession>
<evidence type="ECO:0000313" key="6">
    <source>
        <dbReference type="RefSeq" id="XP_008291284.1"/>
    </source>
</evidence>
<evidence type="ECO:0000256" key="3">
    <source>
        <dbReference type="ARBA" id="ARBA00082448"/>
    </source>
</evidence>
<dbReference type="Pfam" id="PF02996">
    <property type="entry name" value="Prefoldin"/>
    <property type="match status" value="1"/>
</dbReference>
<dbReference type="GO" id="GO:0003714">
    <property type="term" value="F:transcription corepressor activity"/>
    <property type="evidence" value="ECO:0007669"/>
    <property type="project" value="InterPro"/>
</dbReference>
<evidence type="ECO:0000313" key="5">
    <source>
        <dbReference type="Proteomes" id="UP000694891"/>
    </source>
</evidence>